<evidence type="ECO:0000313" key="6">
    <source>
        <dbReference type="Proteomes" id="UP000789375"/>
    </source>
</evidence>
<feature type="coiled-coil region" evidence="2">
    <location>
        <begin position="829"/>
        <end position="1068"/>
    </location>
</feature>
<comment type="caution">
    <text evidence="5">The sequence shown here is derived from an EMBL/GenBank/DDBJ whole genome shotgun (WGS) entry which is preliminary data.</text>
</comment>
<sequence length="1379" mass="159976">MSNYFPLETTNNDTFVAEKNYTKGVSEFHEYDHNKDVTKTTTPQFNNSNEGCAVSYSNFVTESIDIKDSEKSSSVVSIIPTMICTNDEKKLPFSEQNNNGENARETSDESLHYSHHCEYVKQKPNKLVRADLVKGRCNDGDRCSYKHDQNRVGVCKKWLKGNECSSVKKCFRQHVLSAHVIPHCSHFAKRMCLKGSECRYTHVKVSKRASYCKEFMVGGFCEEVKMAATQGTGKTEELGSKELSTKPKLSSKVSVLSAARMFETMAGPSVKDKSAKFETKGTFRNNENSIGAKFERKNLNKGFEKDSAIDLTKNSEQPQPTSTEALLARISALEDDIVTVGKELEEKQATTAPSQNRESQSRHEAEDDNIKRSSSDTKSSRQFSDRKYNDEDLEKARQELTSEHWSELERTRKELSEQFKENEERIRMELIKSHRYQNEELKKACDAERDRIIIEKEKLNVLKEQAESELIEFKEYTENEKRTMKQDHEREKELLREEHEKQLKNNLSKLQTEAESKLNEIIKQNEIEKNTLLQELRNKLDNKENAVLASEELHGKLNDANNELSNLRLKLSDRDTEVNKVKESYEKLESLISDKEERIQKLESQLENIRTEGDEKIKQKNKELLELEDCHKKDREEAIATLRAELTSSHEQALGKLQEQLVKVNEERERFIKQEMEKGRSNEFESIQSQLKEEHEANIAELMNKNETLERKLLESVKIIEDTSRRLESEEKSYSELNTKYKQYVQKNLQLSDDLIKLRKEVEELEQKNETLEKEKEKLNSETQQLTSELDNVKEESQRLHEESLTMKGEVEELKGERNKLAGVISIMKEKWEIQYRNLREEFQQSQMERATLLSQVTDLQDENLNLKSFSRDSEQISEELQIAKKQNEAFSKALEEQQSGMQTLMKDMASAREEWRQKEAEIISHYESIESELKMKESELDILRSEKQAMEQKIIAVGKEKEAAVIKVRELEIEKTKIEGDLSNISKENNGRSSQFTDAKKQLDRLNEQVKDSIRIKEEDESRILHLIKEKEELENKLSNGSGVQSDDELTAKLNKIEIEYEKKETEICQLETVKKQLETRIESLEASTYRLTTKLKAAELDAEQTRQSADNQVRELQSRFSNSQVEIEQLHGQVTELRQELIEKEHIVETHKRSSANKDDANANARLSNATTTITTLNKQLETYKISKEVLEGQIASLNKKLSEADDEQHNAIQKAEKSIAQAEKTISGLRNKLDIIQKEQAQEKDQLIHSHQNAINSLKKQYEEDFEKLSKTMQMRIESLEKRQINDVGKVDSSKLIDLERKLKELENTLKESQVDCDRLTEKLALSQEDLMEAINDKQQLSREKRDVDKRLRTLESHYQEVLQKNMDLTIQLSSK</sequence>
<dbReference type="EMBL" id="CAJVPP010000368">
    <property type="protein sequence ID" value="CAG8475184.1"/>
    <property type="molecule type" value="Genomic_DNA"/>
</dbReference>
<feature type="domain" description="C3H1-type" evidence="4">
    <location>
        <begin position="183"/>
        <end position="205"/>
    </location>
</feature>
<evidence type="ECO:0000313" key="5">
    <source>
        <dbReference type="EMBL" id="CAG8475184.1"/>
    </source>
</evidence>
<keyword evidence="1" id="KW-0862">Zinc</keyword>
<protein>
    <submittedName>
        <fullName evidence="5">3849_t:CDS:1</fullName>
    </submittedName>
</protein>
<dbReference type="PANTHER" id="PTHR46156:SF1">
    <property type="entry name" value="ZINC FINGER CCCH DOMAIN-CONTAINING PROTEIN 3"/>
    <property type="match status" value="1"/>
</dbReference>
<feature type="coiled-coil region" evidence="2">
    <location>
        <begin position="1097"/>
        <end position="1149"/>
    </location>
</feature>
<accession>A0A9N8W4X9</accession>
<keyword evidence="2" id="KW-0175">Coiled coil</keyword>
<feature type="domain" description="C3H1-type" evidence="4">
    <location>
        <begin position="122"/>
        <end position="150"/>
    </location>
</feature>
<gene>
    <name evidence="5" type="ORF">FMOSSE_LOCUS2718</name>
</gene>
<evidence type="ECO:0000256" key="3">
    <source>
        <dbReference type="SAM" id="MobiDB-lite"/>
    </source>
</evidence>
<evidence type="ECO:0000256" key="1">
    <source>
        <dbReference type="PROSITE-ProRule" id="PRU00723"/>
    </source>
</evidence>
<feature type="zinc finger region" description="C3H1-type" evidence="1">
    <location>
        <begin position="154"/>
        <end position="177"/>
    </location>
</feature>
<dbReference type="PROSITE" id="PS50103">
    <property type="entry name" value="ZF_C3H1"/>
    <property type="match status" value="3"/>
</dbReference>
<dbReference type="GO" id="GO:0005634">
    <property type="term" value="C:nucleus"/>
    <property type="evidence" value="ECO:0007669"/>
    <property type="project" value="TreeGrafter"/>
</dbReference>
<reference evidence="5" key="1">
    <citation type="submission" date="2021-06" db="EMBL/GenBank/DDBJ databases">
        <authorList>
            <person name="Kallberg Y."/>
            <person name="Tangrot J."/>
            <person name="Rosling A."/>
        </authorList>
    </citation>
    <scope>NUCLEOTIDE SEQUENCE</scope>
    <source>
        <strain evidence="5">87-6 pot B 2015</strain>
    </source>
</reference>
<feature type="domain" description="C3H1-type" evidence="4">
    <location>
        <begin position="154"/>
        <end position="177"/>
    </location>
</feature>
<feature type="region of interest" description="Disordered" evidence="3">
    <location>
        <begin position="773"/>
        <end position="804"/>
    </location>
</feature>
<keyword evidence="1" id="KW-0479">Metal-binding</keyword>
<feature type="compositionally biased region" description="Basic and acidic residues" evidence="3">
    <location>
        <begin position="359"/>
        <end position="391"/>
    </location>
</feature>
<feature type="compositionally biased region" description="Polar residues" evidence="3">
    <location>
        <begin position="349"/>
        <end position="358"/>
    </location>
</feature>
<feature type="zinc finger region" description="C3H1-type" evidence="1">
    <location>
        <begin position="122"/>
        <end position="150"/>
    </location>
</feature>
<dbReference type="GO" id="GO:0008270">
    <property type="term" value="F:zinc ion binding"/>
    <property type="evidence" value="ECO:0007669"/>
    <property type="project" value="UniProtKB-KW"/>
</dbReference>
<dbReference type="Gene3D" id="4.10.1000.10">
    <property type="entry name" value="Zinc finger, CCCH-type"/>
    <property type="match status" value="2"/>
</dbReference>
<feature type="coiled-coil region" evidence="2">
    <location>
        <begin position="1176"/>
        <end position="1361"/>
    </location>
</feature>
<feature type="region of interest" description="Disordered" evidence="3">
    <location>
        <begin position="345"/>
        <end position="391"/>
    </location>
</feature>
<dbReference type="InterPro" id="IPR000571">
    <property type="entry name" value="Znf_CCCH"/>
</dbReference>
<name>A0A9N8W4X9_FUNMO</name>
<evidence type="ECO:0000256" key="2">
    <source>
        <dbReference type="SAM" id="Coils"/>
    </source>
</evidence>
<organism evidence="5 6">
    <name type="scientific">Funneliformis mosseae</name>
    <name type="common">Endomycorrhizal fungus</name>
    <name type="synonym">Glomus mosseae</name>
    <dbReference type="NCBI Taxonomy" id="27381"/>
    <lineage>
        <taxon>Eukaryota</taxon>
        <taxon>Fungi</taxon>
        <taxon>Fungi incertae sedis</taxon>
        <taxon>Mucoromycota</taxon>
        <taxon>Glomeromycotina</taxon>
        <taxon>Glomeromycetes</taxon>
        <taxon>Glomerales</taxon>
        <taxon>Glomeraceae</taxon>
        <taxon>Funneliformis</taxon>
    </lineage>
</organism>
<keyword evidence="6" id="KW-1185">Reference proteome</keyword>
<proteinExistence type="predicted"/>
<feature type="compositionally biased region" description="Basic and acidic residues" evidence="3">
    <location>
        <begin position="791"/>
        <end position="804"/>
    </location>
</feature>
<evidence type="ECO:0000259" key="4">
    <source>
        <dbReference type="PROSITE" id="PS50103"/>
    </source>
</evidence>
<dbReference type="Proteomes" id="UP000789375">
    <property type="component" value="Unassembled WGS sequence"/>
</dbReference>
<feature type="zinc finger region" description="C3H1-type" evidence="1">
    <location>
        <begin position="183"/>
        <end position="205"/>
    </location>
</feature>
<dbReference type="PANTHER" id="PTHR46156">
    <property type="entry name" value="CCCH ZINGC FINGER"/>
    <property type="match status" value="1"/>
</dbReference>
<dbReference type="Gene3D" id="6.10.250.3110">
    <property type="match status" value="1"/>
</dbReference>
<keyword evidence="1" id="KW-0863">Zinc-finger</keyword>